<dbReference type="InterPro" id="IPR036388">
    <property type="entry name" value="WH-like_DNA-bd_sf"/>
</dbReference>
<feature type="domain" description="HTH rpiR-type" evidence="4">
    <location>
        <begin position="1"/>
        <end position="75"/>
    </location>
</feature>
<dbReference type="AlphaFoldDB" id="A0A8B2NSW7"/>
<dbReference type="GO" id="GO:1901135">
    <property type="term" value="P:carbohydrate derivative metabolic process"/>
    <property type="evidence" value="ECO:0007669"/>
    <property type="project" value="InterPro"/>
</dbReference>
<evidence type="ECO:0000313" key="6">
    <source>
        <dbReference type="EMBL" id="RAI02021.1"/>
    </source>
</evidence>
<evidence type="ECO:0000256" key="3">
    <source>
        <dbReference type="ARBA" id="ARBA00023163"/>
    </source>
</evidence>
<dbReference type="InterPro" id="IPR001347">
    <property type="entry name" value="SIS_dom"/>
</dbReference>
<dbReference type="CDD" id="cd05013">
    <property type="entry name" value="SIS_RpiR"/>
    <property type="match status" value="1"/>
</dbReference>
<dbReference type="InterPro" id="IPR009057">
    <property type="entry name" value="Homeodomain-like_sf"/>
</dbReference>
<dbReference type="Pfam" id="PF01418">
    <property type="entry name" value="HTH_6"/>
    <property type="match status" value="1"/>
</dbReference>
<evidence type="ECO:0000256" key="1">
    <source>
        <dbReference type="ARBA" id="ARBA00023015"/>
    </source>
</evidence>
<dbReference type="PANTHER" id="PTHR30514:SF1">
    <property type="entry name" value="HTH-TYPE TRANSCRIPTIONAL REGULATOR HEXR-RELATED"/>
    <property type="match status" value="1"/>
</dbReference>
<gene>
    <name evidence="6" type="ORF">DLJ53_11610</name>
</gene>
<dbReference type="GO" id="GO:0003700">
    <property type="term" value="F:DNA-binding transcription factor activity"/>
    <property type="evidence" value="ECO:0007669"/>
    <property type="project" value="InterPro"/>
</dbReference>
<dbReference type="GO" id="GO:0003677">
    <property type="term" value="F:DNA binding"/>
    <property type="evidence" value="ECO:0007669"/>
    <property type="project" value="UniProtKB-KW"/>
</dbReference>
<dbReference type="PANTHER" id="PTHR30514">
    <property type="entry name" value="GLUCOKINASE"/>
    <property type="match status" value="1"/>
</dbReference>
<dbReference type="PROSITE" id="PS51071">
    <property type="entry name" value="HTH_RPIR"/>
    <property type="match status" value="1"/>
</dbReference>
<dbReference type="Proteomes" id="UP000249590">
    <property type="component" value="Unassembled WGS sequence"/>
</dbReference>
<accession>A0A8B2NSW7</accession>
<reference evidence="6 7" key="1">
    <citation type="submission" date="2018-05" db="EMBL/GenBank/DDBJ databases">
        <title>Acuticoccus sediminis sp. nov., isolated from deep-sea sediment of Indian Ocean.</title>
        <authorList>
            <person name="Liu X."/>
            <person name="Lai Q."/>
            <person name="Du Y."/>
            <person name="Sun F."/>
            <person name="Zhang X."/>
            <person name="Wang S."/>
            <person name="Shao Z."/>
        </authorList>
    </citation>
    <scope>NUCLEOTIDE SEQUENCE [LARGE SCALE GENOMIC DNA]</scope>
    <source>
        <strain evidence="6 7">PTG4-2</strain>
    </source>
</reference>
<dbReference type="InterPro" id="IPR000281">
    <property type="entry name" value="HTH_RpiR"/>
</dbReference>
<proteinExistence type="predicted"/>
<evidence type="ECO:0000256" key="2">
    <source>
        <dbReference type="ARBA" id="ARBA00023125"/>
    </source>
</evidence>
<dbReference type="InterPro" id="IPR047640">
    <property type="entry name" value="RpiR-like"/>
</dbReference>
<dbReference type="Gene3D" id="1.10.10.10">
    <property type="entry name" value="Winged helix-like DNA-binding domain superfamily/Winged helix DNA-binding domain"/>
    <property type="match status" value="1"/>
</dbReference>
<dbReference type="Pfam" id="PF01380">
    <property type="entry name" value="SIS"/>
    <property type="match status" value="1"/>
</dbReference>
<dbReference type="InterPro" id="IPR035472">
    <property type="entry name" value="RpiR-like_SIS"/>
</dbReference>
<keyword evidence="1" id="KW-0805">Transcription regulation</keyword>
<dbReference type="EMBL" id="QHHQ01000002">
    <property type="protein sequence ID" value="RAI02021.1"/>
    <property type="molecule type" value="Genomic_DNA"/>
</dbReference>
<organism evidence="6 7">
    <name type="scientific">Acuticoccus sediminis</name>
    <dbReference type="NCBI Taxonomy" id="2184697"/>
    <lineage>
        <taxon>Bacteria</taxon>
        <taxon>Pseudomonadati</taxon>
        <taxon>Pseudomonadota</taxon>
        <taxon>Alphaproteobacteria</taxon>
        <taxon>Hyphomicrobiales</taxon>
        <taxon>Amorphaceae</taxon>
        <taxon>Acuticoccus</taxon>
    </lineage>
</organism>
<dbReference type="InterPro" id="IPR046348">
    <property type="entry name" value="SIS_dom_sf"/>
</dbReference>
<evidence type="ECO:0000313" key="7">
    <source>
        <dbReference type="Proteomes" id="UP000249590"/>
    </source>
</evidence>
<sequence>MVANLRRLAVEGSPAEKRLASLVFEDAEAVSLAPIQELAARAGVSEPTVTRFCRAIECDGVRDFKLRLAQIIAIGGFTMFPTPTRRSPDDEQIITSVRDAATAAIERTAAALDMCRVAEAAQAIASARQVVTFGSGGVSSLGAVELQNRLFRFAIPVTAHTDGQMQRMVAAVAGETTVAVSLSASGSANSVVEATRIARLYGATTIAITDPASALAREAEIVLGFSVPGDGQVIKPSPARYALLTVVDVLATSVAEAMGPQVLEGLRRIRKSLSALGMSNSDRPIGD</sequence>
<dbReference type="Gene3D" id="3.40.50.10490">
    <property type="entry name" value="Glucose-6-phosphate isomerase like protein, domain 1"/>
    <property type="match status" value="1"/>
</dbReference>
<dbReference type="GO" id="GO:0097367">
    <property type="term" value="F:carbohydrate derivative binding"/>
    <property type="evidence" value="ECO:0007669"/>
    <property type="project" value="InterPro"/>
</dbReference>
<name>A0A8B2NSW7_9HYPH</name>
<evidence type="ECO:0000259" key="4">
    <source>
        <dbReference type="PROSITE" id="PS51071"/>
    </source>
</evidence>
<keyword evidence="2" id="KW-0238">DNA-binding</keyword>
<dbReference type="SUPFAM" id="SSF46689">
    <property type="entry name" value="Homeodomain-like"/>
    <property type="match status" value="1"/>
</dbReference>
<feature type="domain" description="SIS" evidence="5">
    <location>
        <begin position="120"/>
        <end position="260"/>
    </location>
</feature>
<comment type="caution">
    <text evidence="6">The sequence shown here is derived from an EMBL/GenBank/DDBJ whole genome shotgun (WGS) entry which is preliminary data.</text>
</comment>
<dbReference type="OrthoDB" id="8582409at2"/>
<keyword evidence="3" id="KW-0804">Transcription</keyword>
<dbReference type="PROSITE" id="PS51464">
    <property type="entry name" value="SIS"/>
    <property type="match status" value="1"/>
</dbReference>
<dbReference type="SUPFAM" id="SSF53697">
    <property type="entry name" value="SIS domain"/>
    <property type="match status" value="1"/>
</dbReference>
<protein>
    <submittedName>
        <fullName evidence="6">MurR/RpiR family transcriptional regulator</fullName>
    </submittedName>
</protein>
<evidence type="ECO:0000259" key="5">
    <source>
        <dbReference type="PROSITE" id="PS51464"/>
    </source>
</evidence>
<keyword evidence="7" id="KW-1185">Reference proteome</keyword>